<gene>
    <name evidence="1" type="ORF">EBB45_14635</name>
</gene>
<name>A0A3N9UBR2_9BACI</name>
<keyword evidence="2" id="KW-1185">Reference proteome</keyword>
<comment type="caution">
    <text evidence="1">The sequence shown here is derived from an EMBL/GenBank/DDBJ whole genome shotgun (WGS) entry which is preliminary data.</text>
</comment>
<dbReference type="Proteomes" id="UP000274033">
    <property type="component" value="Unassembled WGS sequence"/>
</dbReference>
<protein>
    <submittedName>
        <fullName evidence="1">Uncharacterized protein</fullName>
    </submittedName>
</protein>
<dbReference type="RefSeq" id="WP_124766018.1">
    <property type="nucleotide sequence ID" value="NZ_JAFBDY010000027.1"/>
</dbReference>
<proteinExistence type="predicted"/>
<evidence type="ECO:0000313" key="2">
    <source>
        <dbReference type="Proteomes" id="UP000274033"/>
    </source>
</evidence>
<reference evidence="1 2" key="1">
    <citation type="journal article" date="2013" name="J. Microbiol.">
        <title>Lysinibacillus chungkukjangi sp. nov., isolated from Chungkukjang, Korean fermented soybean food.</title>
        <authorList>
            <person name="Kim S.J."/>
            <person name="Jang Y.H."/>
            <person name="Hamada M."/>
            <person name="Ahn J.H."/>
            <person name="Weon H.Y."/>
            <person name="Suzuki K."/>
            <person name="Whang K.S."/>
            <person name="Kwon S.W."/>
        </authorList>
    </citation>
    <scope>NUCLEOTIDE SEQUENCE [LARGE SCALE GENOMIC DNA]</scope>
    <source>
        <strain evidence="1 2">MCCC 1A12701</strain>
    </source>
</reference>
<organism evidence="1 2">
    <name type="scientific">Lysinibacillus composti</name>
    <dbReference type="NCBI Taxonomy" id="720633"/>
    <lineage>
        <taxon>Bacteria</taxon>
        <taxon>Bacillati</taxon>
        <taxon>Bacillota</taxon>
        <taxon>Bacilli</taxon>
        <taxon>Bacillales</taxon>
        <taxon>Bacillaceae</taxon>
        <taxon>Lysinibacillus</taxon>
    </lineage>
</organism>
<accession>A0A3N9UBR2</accession>
<evidence type="ECO:0000313" key="1">
    <source>
        <dbReference type="EMBL" id="RQW73807.1"/>
    </source>
</evidence>
<dbReference type="AlphaFoldDB" id="A0A3N9UBR2"/>
<dbReference type="EMBL" id="RRCT01000015">
    <property type="protein sequence ID" value="RQW73807.1"/>
    <property type="molecule type" value="Genomic_DNA"/>
</dbReference>
<sequence>MAEPYISYFRQVGSDLKVLFGKFLGKFGLGGWIAAVFGRMDGGSVSLSFGLVRVAGLGDNPDKSEENPDIFSIISDKF</sequence>